<dbReference type="PANTHER" id="PTHR30290:SF83">
    <property type="entry name" value="ABC TRANSPORTER SUBSTRATE-BINDING PROTEIN"/>
    <property type="match status" value="1"/>
</dbReference>
<dbReference type="Gene3D" id="3.10.105.10">
    <property type="entry name" value="Dipeptide-binding Protein, Domain 3"/>
    <property type="match status" value="1"/>
</dbReference>
<dbReference type="GO" id="GO:0042597">
    <property type="term" value="C:periplasmic space"/>
    <property type="evidence" value="ECO:0007669"/>
    <property type="project" value="UniProtKB-ARBA"/>
</dbReference>
<dbReference type="GO" id="GO:1904680">
    <property type="term" value="F:peptide transmembrane transporter activity"/>
    <property type="evidence" value="ECO:0007669"/>
    <property type="project" value="TreeGrafter"/>
</dbReference>
<keyword evidence="3" id="KW-1185">Reference proteome</keyword>
<comment type="caution">
    <text evidence="2">The sequence shown here is derived from an EMBL/GenBank/DDBJ whole genome shotgun (WGS) entry which is preliminary data.</text>
</comment>
<evidence type="ECO:0000313" key="3">
    <source>
        <dbReference type="Proteomes" id="UP000215896"/>
    </source>
</evidence>
<dbReference type="InterPro" id="IPR000914">
    <property type="entry name" value="SBP_5_dom"/>
</dbReference>
<dbReference type="PIRSF" id="PIRSF002741">
    <property type="entry name" value="MppA"/>
    <property type="match status" value="1"/>
</dbReference>
<dbReference type="InterPro" id="IPR030678">
    <property type="entry name" value="Peptide/Ni-bd"/>
</dbReference>
<dbReference type="GO" id="GO:0043190">
    <property type="term" value="C:ATP-binding cassette (ABC) transporter complex"/>
    <property type="evidence" value="ECO:0007669"/>
    <property type="project" value="InterPro"/>
</dbReference>
<dbReference type="Pfam" id="PF00496">
    <property type="entry name" value="SBP_bac_5"/>
    <property type="match status" value="1"/>
</dbReference>
<evidence type="ECO:0000259" key="1">
    <source>
        <dbReference type="Pfam" id="PF00496"/>
    </source>
</evidence>
<name>A0A255GAM3_9ACTN</name>
<dbReference type="CDD" id="cd00995">
    <property type="entry name" value="PBP2_NikA_DppA_OppA_like"/>
    <property type="match status" value="1"/>
</dbReference>
<dbReference type="InterPro" id="IPR039424">
    <property type="entry name" value="SBP_5"/>
</dbReference>
<feature type="domain" description="Solute-binding protein family 5" evidence="1">
    <location>
        <begin position="121"/>
        <end position="507"/>
    </location>
</feature>
<dbReference type="SUPFAM" id="SSF53850">
    <property type="entry name" value="Periplasmic binding protein-like II"/>
    <property type="match status" value="1"/>
</dbReference>
<dbReference type="Gene3D" id="3.40.190.10">
    <property type="entry name" value="Periplasmic binding protein-like II"/>
    <property type="match status" value="1"/>
</dbReference>
<dbReference type="Proteomes" id="UP000215896">
    <property type="component" value="Unassembled WGS sequence"/>
</dbReference>
<dbReference type="GO" id="GO:0015833">
    <property type="term" value="P:peptide transport"/>
    <property type="evidence" value="ECO:0007669"/>
    <property type="project" value="TreeGrafter"/>
</dbReference>
<dbReference type="Gene3D" id="3.90.76.10">
    <property type="entry name" value="Dipeptide-binding Protein, Domain 1"/>
    <property type="match status" value="1"/>
</dbReference>
<gene>
    <name evidence="2" type="ORF">CGZ94_11930</name>
</gene>
<organism evidence="2 3">
    <name type="scientific">Enemella evansiae</name>
    <dbReference type="NCBI Taxonomy" id="2016499"/>
    <lineage>
        <taxon>Bacteria</taxon>
        <taxon>Bacillati</taxon>
        <taxon>Actinomycetota</taxon>
        <taxon>Actinomycetes</taxon>
        <taxon>Propionibacteriales</taxon>
        <taxon>Propionibacteriaceae</taxon>
        <taxon>Enemella</taxon>
    </lineage>
</organism>
<dbReference type="AlphaFoldDB" id="A0A255GAM3"/>
<accession>A0A255GAM3</accession>
<evidence type="ECO:0000313" key="2">
    <source>
        <dbReference type="EMBL" id="OYO12621.1"/>
    </source>
</evidence>
<sequence length="587" mass="62914">MPGYSGIVRASRSGIGDRWASPLASTRERRRVMVRLLLGVLAGVLLLVGCTPEPAPPADPQAPASAAAGGGGARVSGDITIRGCTPAQPLLPANTLDSCGLRIMDPLTSRLYRANSDTGAIEPDLAESVDTTDSQTFTVRLARGRLFHDGTEVKARNVVSAWNWAAYGPNKMAGQSFFAPIEGADQLACVPGAACSKDGRPTAMSGLKVLDDYTFTVRTTKPLTDFAARVSHPVFAPLPDAFFAEDDGKDSFGKLPVGAGPFKIASNTTSEIALERFDGYTGRYPAQIRKVTVRMYDDTAKDYNLSKAYNDVVANRLDFTDVIPTDQLIDDQWQKDLENRFALRDTRAVQQLSFAAGDRQLADPRLRRAISMGIDRQALAGQVFNNTRAPATSWVSPVVPGYRTDACADMCAYDPVAARDLYAAAGGYSGEFVITVSAAGGNKQWADALCNQLTNSLDLDCQVRLLPNQAAVLGAAGSGRATGMVGVDDLSGYLTPEPYLSRYRSDAWHNVGRYSNGSYDQLVTQAAGATSQAAANEAYRRAEQLLAQDPPSVPLWYASTPVGWSNRVTDVKVTLFGTLDLSSIRVK</sequence>
<dbReference type="OrthoDB" id="9046151at2"/>
<proteinExistence type="predicted"/>
<reference evidence="2 3" key="1">
    <citation type="submission" date="2017-07" db="EMBL/GenBank/DDBJ databases">
        <title>Draft whole genome sequences of clinical Proprionibacteriaceae strains.</title>
        <authorList>
            <person name="Bernier A.-M."/>
            <person name="Bernard K."/>
            <person name="Domingo M.-C."/>
        </authorList>
    </citation>
    <scope>NUCLEOTIDE SEQUENCE [LARGE SCALE GENOMIC DNA]</scope>
    <source>
        <strain evidence="2 3">NML 030167</strain>
    </source>
</reference>
<protein>
    <submittedName>
        <fullName evidence="2">Peptide ABC transporter substrate-binding protein</fullName>
    </submittedName>
</protein>
<dbReference type="PANTHER" id="PTHR30290">
    <property type="entry name" value="PERIPLASMIC BINDING COMPONENT OF ABC TRANSPORTER"/>
    <property type="match status" value="1"/>
</dbReference>
<dbReference type="EMBL" id="NMVO01000014">
    <property type="protein sequence ID" value="OYO12621.1"/>
    <property type="molecule type" value="Genomic_DNA"/>
</dbReference>